<dbReference type="PANTHER" id="PTHR30026">
    <property type="entry name" value="OUTER MEMBRANE PROTEIN TOLC"/>
    <property type="match status" value="1"/>
</dbReference>
<dbReference type="InterPro" id="IPR010130">
    <property type="entry name" value="T1SS_OMP_TolC"/>
</dbReference>
<dbReference type="EMBL" id="CP002056">
    <property type="protein sequence ID" value="ADI28404.1"/>
    <property type="molecule type" value="Genomic_DNA"/>
</dbReference>
<feature type="chain" id="PRO_5003094496" evidence="9">
    <location>
        <begin position="22"/>
        <end position="469"/>
    </location>
</feature>
<dbReference type="AlphaFoldDB" id="D7DJP4"/>
<dbReference type="Proteomes" id="UP000000383">
    <property type="component" value="Chromosome"/>
</dbReference>
<evidence type="ECO:0000313" key="10">
    <source>
        <dbReference type="EMBL" id="ADI28404.1"/>
    </source>
</evidence>
<keyword evidence="8" id="KW-0175">Coiled coil</keyword>
<evidence type="ECO:0000313" key="11">
    <source>
        <dbReference type="Proteomes" id="UP000000383"/>
    </source>
</evidence>
<reference evidence="10 11" key="2">
    <citation type="journal article" date="2011" name="J. Bacteriol.">
        <title>Genomes of three methylotrophs from a single niche uncover genetic and metabolic divergence of Methylophilaceae.</title>
        <authorList>
            <person name="Lapidus A."/>
            <person name="Clum A."/>
            <person name="Labutti K."/>
            <person name="Kaluzhnaya M.G."/>
            <person name="Lim S."/>
            <person name="Beck D.A."/>
            <person name="Glavina Del Rio T."/>
            <person name="Nolan M."/>
            <person name="Mavromatis K."/>
            <person name="Huntemann M."/>
            <person name="Lucas S."/>
            <person name="Lidstrom M.E."/>
            <person name="Ivanova N."/>
            <person name="Chistoserdova L."/>
        </authorList>
    </citation>
    <scope>NUCLEOTIDE SEQUENCE [LARGE SCALE GENOMIC DNA]</scope>
    <source>
        <strain evidence="10 11">301</strain>
    </source>
</reference>
<evidence type="ECO:0000256" key="5">
    <source>
        <dbReference type="ARBA" id="ARBA00022692"/>
    </source>
</evidence>
<comment type="similarity">
    <text evidence="2">Belongs to the outer membrane factor (OMF) (TC 1.B.17) family.</text>
</comment>
<dbReference type="RefSeq" id="WP_013146722.1">
    <property type="nucleotide sequence ID" value="NC_014207.1"/>
</dbReference>
<evidence type="ECO:0000256" key="1">
    <source>
        <dbReference type="ARBA" id="ARBA00004442"/>
    </source>
</evidence>
<evidence type="ECO:0000256" key="7">
    <source>
        <dbReference type="ARBA" id="ARBA00023237"/>
    </source>
</evidence>
<comment type="subcellular location">
    <subcellularLocation>
        <location evidence="1">Cell outer membrane</location>
    </subcellularLocation>
</comment>
<keyword evidence="5" id="KW-0812">Transmembrane</keyword>
<evidence type="ECO:0000256" key="4">
    <source>
        <dbReference type="ARBA" id="ARBA00022452"/>
    </source>
</evidence>
<proteinExistence type="inferred from homology"/>
<gene>
    <name evidence="10" type="ordered locus">M301_0015</name>
</gene>
<dbReference type="HOGENOM" id="CLU_012817_0_2_4"/>
<dbReference type="GO" id="GO:0015562">
    <property type="term" value="F:efflux transmembrane transporter activity"/>
    <property type="evidence" value="ECO:0007669"/>
    <property type="project" value="InterPro"/>
</dbReference>
<dbReference type="GO" id="GO:0009279">
    <property type="term" value="C:cell outer membrane"/>
    <property type="evidence" value="ECO:0007669"/>
    <property type="project" value="UniProtKB-SubCell"/>
</dbReference>
<dbReference type="GO" id="GO:1990281">
    <property type="term" value="C:efflux pump complex"/>
    <property type="evidence" value="ECO:0007669"/>
    <property type="project" value="TreeGrafter"/>
</dbReference>
<dbReference type="SUPFAM" id="SSF56954">
    <property type="entry name" value="Outer membrane efflux proteins (OEP)"/>
    <property type="match status" value="1"/>
</dbReference>
<keyword evidence="6" id="KW-0472">Membrane</keyword>
<keyword evidence="9" id="KW-0732">Signal</keyword>
<dbReference type="InterPro" id="IPR051906">
    <property type="entry name" value="TolC-like"/>
</dbReference>
<evidence type="ECO:0000256" key="6">
    <source>
        <dbReference type="ARBA" id="ARBA00023136"/>
    </source>
</evidence>
<feature type="coiled-coil region" evidence="8">
    <location>
        <begin position="348"/>
        <end position="375"/>
    </location>
</feature>
<dbReference type="STRING" id="666681.M301_0015"/>
<dbReference type="Pfam" id="PF02321">
    <property type="entry name" value="OEP"/>
    <property type="match status" value="2"/>
</dbReference>
<evidence type="ECO:0000256" key="2">
    <source>
        <dbReference type="ARBA" id="ARBA00007613"/>
    </source>
</evidence>
<dbReference type="Gene3D" id="1.20.1600.10">
    <property type="entry name" value="Outer membrane efflux proteins (OEP)"/>
    <property type="match status" value="1"/>
</dbReference>
<evidence type="ECO:0000256" key="8">
    <source>
        <dbReference type="SAM" id="Coils"/>
    </source>
</evidence>
<accession>D7DJP4</accession>
<evidence type="ECO:0000256" key="3">
    <source>
        <dbReference type="ARBA" id="ARBA00022448"/>
    </source>
</evidence>
<dbReference type="OrthoDB" id="9813458at2"/>
<keyword evidence="3" id="KW-0813">Transport</keyword>
<dbReference type="NCBIfam" id="TIGR01844">
    <property type="entry name" value="type_I_sec_TolC"/>
    <property type="match status" value="1"/>
</dbReference>
<dbReference type="eggNOG" id="COG1538">
    <property type="taxonomic scope" value="Bacteria"/>
</dbReference>
<reference evidence="11" key="1">
    <citation type="submission" date="2010-05" db="EMBL/GenBank/DDBJ databases">
        <title>Complete sequence of Methylotenera sp. 301.</title>
        <authorList>
            <person name="Lucas S."/>
            <person name="Copeland A."/>
            <person name="Lapidus A."/>
            <person name="Cheng J.-F."/>
            <person name="Bruce D."/>
            <person name="Goodwin L."/>
            <person name="Pitluck S."/>
            <person name="Clum A."/>
            <person name="Land M."/>
            <person name="Hauser L."/>
            <person name="Kyrpides N."/>
            <person name="Ivanova N."/>
            <person name="Chistoservova L."/>
            <person name="Kalyuzhnaya M."/>
            <person name="Woyke T."/>
        </authorList>
    </citation>
    <scope>NUCLEOTIDE SEQUENCE [LARGE SCALE GENOMIC DNA]</scope>
    <source>
        <strain evidence="11">301</strain>
    </source>
</reference>
<dbReference type="KEGG" id="meh:M301_0015"/>
<evidence type="ECO:0000256" key="9">
    <source>
        <dbReference type="SAM" id="SignalP"/>
    </source>
</evidence>
<keyword evidence="7" id="KW-0998">Cell outer membrane</keyword>
<protein>
    <submittedName>
        <fullName evidence="10">Type I secretion outer membrane protein, TolC family</fullName>
    </submittedName>
</protein>
<dbReference type="GO" id="GO:0015288">
    <property type="term" value="F:porin activity"/>
    <property type="evidence" value="ECO:0007669"/>
    <property type="project" value="TreeGrafter"/>
</dbReference>
<dbReference type="PANTHER" id="PTHR30026:SF20">
    <property type="entry name" value="OUTER MEMBRANE PROTEIN TOLC"/>
    <property type="match status" value="1"/>
</dbReference>
<feature type="signal peptide" evidence="9">
    <location>
        <begin position="1"/>
        <end position="21"/>
    </location>
</feature>
<sequence length="469" mass="51521" precursor="true">MNSSIRTLCILLLLTPTILKAAPQAQNLKDIFELALQHDSTWAAARYANSAAQEKIVQGEALLLPTVSINSSATRSDTSIQYTGSTVYRNNNQSEKFNTLSYGINVNQPLYRKQNTVQYQSATLQVNFADLQLQQDRQDLLLKSAQAYFDVLLAQDKLTLNQAQKSAISSQLAQAKANFKAGVSTITDVDEAQAKFDTVQSQEIAAYNEIENKKQAVQLLTGQYPGPLNGIQTKISLSLPVLTAQGEEHASNNHPSDNNPNDNITLWIQQAQQNNIALNQKKLDYELASKAIELNQAGHLPTLDAVASYNRTNANGGINGFGSDLNNTTVGLQFQMPLYQGGATSSKVREAIANQQKAQEEIEAARRKAELDTRQAYLEVTSNIAQANANEQTLYSTESQLASTNKSFKLGIRTNVDVLNAQQQVFNAKRDLLQTHYNYLLGLLKLKYASGILHDQDLEEVNGQLGAGE</sequence>
<organism evidence="10 11">
    <name type="scientific">Methylotenera versatilis (strain 301)</name>
    <dbReference type="NCBI Taxonomy" id="666681"/>
    <lineage>
        <taxon>Bacteria</taxon>
        <taxon>Pseudomonadati</taxon>
        <taxon>Pseudomonadota</taxon>
        <taxon>Betaproteobacteria</taxon>
        <taxon>Nitrosomonadales</taxon>
        <taxon>Methylophilaceae</taxon>
        <taxon>Methylotenera</taxon>
    </lineage>
</organism>
<keyword evidence="4" id="KW-1134">Transmembrane beta strand</keyword>
<dbReference type="InterPro" id="IPR003423">
    <property type="entry name" value="OMP_efflux"/>
</dbReference>
<keyword evidence="11" id="KW-1185">Reference proteome</keyword>
<name>D7DJP4_METV0</name>